<dbReference type="PROSITE" id="PS00063">
    <property type="entry name" value="ALDOKETO_REDUCTASE_3"/>
    <property type="match status" value="1"/>
</dbReference>
<feature type="region of interest" description="Disordered" evidence="4">
    <location>
        <begin position="314"/>
        <end position="342"/>
    </location>
</feature>
<name>A0AA88YC42_PINIB</name>
<dbReference type="Proteomes" id="UP001186944">
    <property type="component" value="Unassembled WGS sequence"/>
</dbReference>
<reference evidence="6" key="1">
    <citation type="submission" date="2019-08" db="EMBL/GenBank/DDBJ databases">
        <title>The improved chromosome-level genome for the pearl oyster Pinctada fucata martensii using PacBio sequencing and Hi-C.</title>
        <authorList>
            <person name="Zheng Z."/>
        </authorList>
    </citation>
    <scope>NUCLEOTIDE SEQUENCE</scope>
    <source>
        <strain evidence="6">ZZ-2019</strain>
        <tissue evidence="6">Adductor muscle</tissue>
    </source>
</reference>
<dbReference type="InterPro" id="IPR018170">
    <property type="entry name" value="Aldo/ket_reductase_CS"/>
</dbReference>
<proteinExistence type="inferred from homology"/>
<evidence type="ECO:0000256" key="3">
    <source>
        <dbReference type="ARBA" id="ARBA00023002"/>
    </source>
</evidence>
<accession>A0AA88YC42</accession>
<dbReference type="FunFam" id="3.20.20.100:FF:000006">
    <property type="entry name" value="Aldo-keto reductase family 1 member A1"/>
    <property type="match status" value="1"/>
</dbReference>
<evidence type="ECO:0000256" key="2">
    <source>
        <dbReference type="ARBA" id="ARBA00022857"/>
    </source>
</evidence>
<dbReference type="InterPro" id="IPR020471">
    <property type="entry name" value="AKR"/>
</dbReference>
<keyword evidence="3" id="KW-0560">Oxidoreductase</keyword>
<dbReference type="PANTHER" id="PTHR11732">
    <property type="entry name" value="ALDO/KETO REDUCTASE"/>
    <property type="match status" value="1"/>
</dbReference>
<evidence type="ECO:0000256" key="4">
    <source>
        <dbReference type="SAM" id="MobiDB-lite"/>
    </source>
</evidence>
<dbReference type="PRINTS" id="PR00069">
    <property type="entry name" value="ALDKETRDTASE"/>
</dbReference>
<dbReference type="SUPFAM" id="SSF51430">
    <property type="entry name" value="NAD(P)-linked oxidoreductase"/>
    <property type="match status" value="1"/>
</dbReference>
<dbReference type="GO" id="GO:0016491">
    <property type="term" value="F:oxidoreductase activity"/>
    <property type="evidence" value="ECO:0007669"/>
    <property type="project" value="UniProtKB-KW"/>
</dbReference>
<keyword evidence="7" id="KW-1185">Reference proteome</keyword>
<comment type="similarity">
    <text evidence="1">Belongs to the aldo/keto reductase family.</text>
</comment>
<protein>
    <recommendedName>
        <fullName evidence="5">NADP-dependent oxidoreductase domain-containing protein</fullName>
    </recommendedName>
</protein>
<evidence type="ECO:0000313" key="6">
    <source>
        <dbReference type="EMBL" id="KAK3102128.1"/>
    </source>
</evidence>
<comment type="caution">
    <text evidence="6">The sequence shown here is derived from an EMBL/GenBank/DDBJ whole genome shotgun (WGS) entry which is preliminary data.</text>
</comment>
<dbReference type="InterPro" id="IPR036812">
    <property type="entry name" value="NAD(P)_OxRdtase_dom_sf"/>
</dbReference>
<organism evidence="6 7">
    <name type="scientific">Pinctada imbricata</name>
    <name type="common">Atlantic pearl-oyster</name>
    <name type="synonym">Pinctada martensii</name>
    <dbReference type="NCBI Taxonomy" id="66713"/>
    <lineage>
        <taxon>Eukaryota</taxon>
        <taxon>Metazoa</taxon>
        <taxon>Spiralia</taxon>
        <taxon>Lophotrochozoa</taxon>
        <taxon>Mollusca</taxon>
        <taxon>Bivalvia</taxon>
        <taxon>Autobranchia</taxon>
        <taxon>Pteriomorphia</taxon>
        <taxon>Pterioida</taxon>
        <taxon>Pterioidea</taxon>
        <taxon>Pteriidae</taxon>
        <taxon>Pinctada</taxon>
    </lineage>
</organism>
<gene>
    <name evidence="6" type="ORF">FSP39_009028</name>
</gene>
<evidence type="ECO:0000313" key="7">
    <source>
        <dbReference type="Proteomes" id="UP001186944"/>
    </source>
</evidence>
<evidence type="ECO:0000256" key="1">
    <source>
        <dbReference type="ARBA" id="ARBA00007905"/>
    </source>
</evidence>
<dbReference type="PROSITE" id="PS00062">
    <property type="entry name" value="ALDOKETO_REDUCTASE_2"/>
    <property type="match status" value="1"/>
</dbReference>
<dbReference type="Gene3D" id="3.20.20.100">
    <property type="entry name" value="NADP-dependent oxidoreductase domain"/>
    <property type="match status" value="1"/>
</dbReference>
<sequence>MAVPEIPIPGARGYPMVGLGTFTIFGQRGAGDEVEQAVKTAIDIGYRSIDCAWVYSNEESVGRGIKAKIDDGTVKREDLFITTKLWDTCHRPAIVRESCEKSLKALGCGYIDLYLMHWPFGFKEGDDLFPKDENGKVLFSDHDFVDTYKAMEPLVADGLVKALGLSNFNHKQVDRVLQIAKVPVTNMQIEIHPYLSNKKLIDYCRSKGITITAYAPLGNPTRTWAGTDEPVVFDEPKLQAIAKAKGKTVAQVCLRFLIQRNINVIPKSVTPSRIKENFQIFDFELSEEEMKTIWSLDRNLRFYGESIKRREEISNKTPLQHQQQNTRCKNTKDEYSTRRKRDTRHVNIKHKRLHINRRDQWATGADFGRPFVTQVANGVVILDCVRTTLSLLQLPRGLEERTIVV</sequence>
<dbReference type="AlphaFoldDB" id="A0AA88YC42"/>
<dbReference type="Pfam" id="PF00248">
    <property type="entry name" value="Aldo_ket_red"/>
    <property type="match status" value="1"/>
</dbReference>
<feature type="domain" description="NADP-dependent oxidoreductase" evidence="5">
    <location>
        <begin position="17"/>
        <end position="296"/>
    </location>
</feature>
<dbReference type="InterPro" id="IPR023210">
    <property type="entry name" value="NADP_OxRdtase_dom"/>
</dbReference>
<dbReference type="PROSITE" id="PS00798">
    <property type="entry name" value="ALDOKETO_REDUCTASE_1"/>
    <property type="match status" value="1"/>
</dbReference>
<keyword evidence="2" id="KW-0521">NADP</keyword>
<dbReference type="EMBL" id="VSWD01000005">
    <property type="protein sequence ID" value="KAK3102128.1"/>
    <property type="molecule type" value="Genomic_DNA"/>
</dbReference>
<feature type="compositionally biased region" description="Polar residues" evidence="4">
    <location>
        <begin position="315"/>
        <end position="328"/>
    </location>
</feature>
<evidence type="ECO:0000259" key="5">
    <source>
        <dbReference type="Pfam" id="PF00248"/>
    </source>
</evidence>